<keyword evidence="4 6" id="KW-1133">Transmembrane helix</keyword>
<gene>
    <name evidence="7" type="ORF">GO485_01505</name>
</gene>
<protein>
    <submittedName>
        <fullName evidence="7">Prenyltransferase</fullName>
    </submittedName>
</protein>
<evidence type="ECO:0000313" key="7">
    <source>
        <dbReference type="EMBL" id="QGZ37851.1"/>
    </source>
</evidence>
<feature type="transmembrane region" description="Helical" evidence="6">
    <location>
        <begin position="94"/>
        <end position="114"/>
    </location>
</feature>
<keyword evidence="2" id="KW-1003">Cell membrane</keyword>
<keyword evidence="3 6" id="KW-0812">Transmembrane</keyword>
<dbReference type="Gene3D" id="1.10.357.140">
    <property type="entry name" value="UbiA prenyltransferase"/>
    <property type="match status" value="1"/>
</dbReference>
<dbReference type="Proteomes" id="UP000437862">
    <property type="component" value="Chromosome"/>
</dbReference>
<reference evidence="7 8" key="1">
    <citation type="submission" date="2019-12" db="EMBL/GenBank/DDBJ databases">
        <title>Draft Genome Sequences of Six Type Strains of the Genus Massilia.</title>
        <authorList>
            <person name="Miess H."/>
            <person name="Frediansyah A."/>
            <person name="Goeker M."/>
            <person name="Gross H."/>
        </authorList>
    </citation>
    <scope>NUCLEOTIDE SEQUENCE [LARGE SCALE GENOMIC DNA]</scope>
    <source>
        <strain evidence="7 8">DSM 26639</strain>
    </source>
</reference>
<evidence type="ECO:0000313" key="8">
    <source>
        <dbReference type="Proteomes" id="UP000437862"/>
    </source>
</evidence>
<evidence type="ECO:0000256" key="3">
    <source>
        <dbReference type="ARBA" id="ARBA00022692"/>
    </source>
</evidence>
<evidence type="ECO:0000256" key="5">
    <source>
        <dbReference type="ARBA" id="ARBA00023136"/>
    </source>
</evidence>
<keyword evidence="5 6" id="KW-0472">Membrane</keyword>
<evidence type="ECO:0000256" key="1">
    <source>
        <dbReference type="ARBA" id="ARBA00004141"/>
    </source>
</evidence>
<feature type="transmembrane region" description="Helical" evidence="6">
    <location>
        <begin position="50"/>
        <end position="74"/>
    </location>
</feature>
<feature type="transmembrane region" description="Helical" evidence="6">
    <location>
        <begin position="223"/>
        <end position="243"/>
    </location>
</feature>
<dbReference type="PANTHER" id="PTHR42723:SF1">
    <property type="entry name" value="CHLOROPHYLL SYNTHASE, CHLOROPLASTIC"/>
    <property type="match status" value="1"/>
</dbReference>
<organism evidence="7 8">
    <name type="scientific">Pseudoduganella flava</name>
    <dbReference type="NCBI Taxonomy" id="871742"/>
    <lineage>
        <taxon>Bacteria</taxon>
        <taxon>Pseudomonadati</taxon>
        <taxon>Pseudomonadota</taxon>
        <taxon>Betaproteobacteria</taxon>
        <taxon>Burkholderiales</taxon>
        <taxon>Oxalobacteraceae</taxon>
        <taxon>Telluria group</taxon>
        <taxon>Pseudoduganella</taxon>
    </lineage>
</organism>
<keyword evidence="8" id="KW-1185">Reference proteome</keyword>
<feature type="transmembrane region" description="Helical" evidence="6">
    <location>
        <begin position="120"/>
        <end position="139"/>
    </location>
</feature>
<dbReference type="EMBL" id="CP046904">
    <property type="protein sequence ID" value="QGZ37851.1"/>
    <property type="molecule type" value="Genomic_DNA"/>
</dbReference>
<evidence type="ECO:0000256" key="2">
    <source>
        <dbReference type="ARBA" id="ARBA00022475"/>
    </source>
</evidence>
<evidence type="ECO:0000256" key="4">
    <source>
        <dbReference type="ARBA" id="ARBA00022989"/>
    </source>
</evidence>
<name>A0ABX6FL39_9BURK</name>
<evidence type="ECO:0000256" key="6">
    <source>
        <dbReference type="SAM" id="Phobius"/>
    </source>
</evidence>
<proteinExistence type="predicted"/>
<feature type="transmembrane region" description="Helical" evidence="6">
    <location>
        <begin position="146"/>
        <end position="167"/>
    </location>
</feature>
<comment type="subcellular location">
    <subcellularLocation>
        <location evidence="1">Membrane</location>
        <topology evidence="1">Multi-pass membrane protein</topology>
    </subcellularLocation>
</comment>
<accession>A0ABX6FL39</accession>
<sequence>MRPAARPRVPMMPALAPVLALCRVSNLPTVWMNVLTAALLCGWPLATPQGAAPVLLLMVSLSCFYCGGMALNDLCDRTHDALHQPFRPIPAGRIGIRQAWGTTFLLFGLALAALLAMPSAAGLGAGIALLAVICAYDYLHKAHAASVLLMACARLLVYVVTAAALTGTVAEPVWLAASVQAAYVLALTAVARGEHRMPGGRYRWPVVPWLIALMPLVDGALAAWWAGLPWLAAGVLGTVLTRLGQRRVRGD</sequence>
<dbReference type="InterPro" id="IPR050475">
    <property type="entry name" value="Prenyltransferase_related"/>
</dbReference>
<dbReference type="PANTHER" id="PTHR42723">
    <property type="entry name" value="CHLOROPHYLL SYNTHASE"/>
    <property type="match status" value="1"/>
</dbReference>
<dbReference type="InterPro" id="IPR000537">
    <property type="entry name" value="UbiA_prenyltransferase"/>
</dbReference>
<dbReference type="InterPro" id="IPR044878">
    <property type="entry name" value="UbiA_sf"/>
</dbReference>
<dbReference type="Pfam" id="PF01040">
    <property type="entry name" value="UbiA"/>
    <property type="match status" value="1"/>
</dbReference>